<keyword evidence="2" id="KW-1185">Reference proteome</keyword>
<evidence type="ECO:0000313" key="2">
    <source>
        <dbReference type="Proteomes" id="UP000826012"/>
    </source>
</evidence>
<dbReference type="Pfam" id="PF19457">
    <property type="entry name" value="DUF5994"/>
    <property type="match status" value="1"/>
</dbReference>
<protein>
    <submittedName>
        <fullName evidence="1">Uncharacterized protein</fullName>
    </submittedName>
</protein>
<sequence>MTRVKVGNGVNLDGTRNFRMPRFRLKPKAHGSGHVDGAWWPRSDDLMMELPDLIEVLSGRLGAVGQVMYHPGEWATTPTELVTSERAVHLDGSRGQHPNTVEVLDAKGNKLVFLVVPAHIDPDQAHAIVMAAAASGNASSVDTLLMISVQDRESRTERDAARERWDSQCNAKPVEASRSILDPAAVCSGAFSIPRRSTAP</sequence>
<accession>A0ABN6IKC4</accession>
<name>A0ABN6IKC4_9MYCO</name>
<dbReference type="EMBL" id="AP024828">
    <property type="protein sequence ID" value="BCZ22569.1"/>
    <property type="molecule type" value="Genomic_DNA"/>
</dbReference>
<proteinExistence type="predicted"/>
<dbReference type="Proteomes" id="UP000826012">
    <property type="component" value="Chromosome"/>
</dbReference>
<reference evidence="1 2" key="1">
    <citation type="submission" date="2021-07" db="EMBL/GenBank/DDBJ databases">
        <title>Complete genome sequence of nontuberculous Mycobacterium sp. TY59.</title>
        <authorList>
            <person name="Fukushima K."/>
        </authorList>
    </citation>
    <scope>NUCLEOTIDE SEQUENCE [LARGE SCALE GENOMIC DNA]</scope>
    <source>
        <strain evidence="1 2">TY59</strain>
    </source>
</reference>
<dbReference type="InterPro" id="IPR046036">
    <property type="entry name" value="DUF5994"/>
</dbReference>
<evidence type="ECO:0000313" key="1">
    <source>
        <dbReference type="EMBL" id="BCZ22569.1"/>
    </source>
</evidence>
<organism evidence="1 2">
    <name type="scientific">Mycobacterium senriense</name>
    <dbReference type="NCBI Taxonomy" id="2775496"/>
    <lineage>
        <taxon>Bacteria</taxon>
        <taxon>Bacillati</taxon>
        <taxon>Actinomycetota</taxon>
        <taxon>Actinomycetes</taxon>
        <taxon>Mycobacteriales</taxon>
        <taxon>Mycobacteriaceae</taxon>
        <taxon>Mycobacterium</taxon>
        <taxon>Mycobacterium avium complex (MAC)</taxon>
    </lineage>
</organism>
<gene>
    <name evidence="1" type="ORF">MTY59_24240</name>
</gene>
<reference evidence="1 2" key="2">
    <citation type="submission" date="2021-07" db="EMBL/GenBank/DDBJ databases">
        <authorList>
            <person name="Matsumoto Y."/>
            <person name="Motooka D."/>
            <person name="Nakamura S."/>
        </authorList>
    </citation>
    <scope>NUCLEOTIDE SEQUENCE [LARGE SCALE GENOMIC DNA]</scope>
    <source>
        <strain evidence="1 2">TY59</strain>
    </source>
</reference>